<feature type="domain" description="AB hydrolase-1" evidence="3">
    <location>
        <begin position="34"/>
        <end position="314"/>
    </location>
</feature>
<evidence type="ECO:0000259" key="3">
    <source>
        <dbReference type="Pfam" id="PF00561"/>
    </source>
</evidence>
<dbReference type="PANTHER" id="PTHR43329">
    <property type="entry name" value="EPOXIDE HYDROLASE"/>
    <property type="match status" value="1"/>
</dbReference>
<keyword evidence="5" id="KW-1185">Reference proteome</keyword>
<comment type="similarity">
    <text evidence="2">Belongs to the AB hydrolase superfamily. Epoxide hydrolase family.</text>
</comment>
<reference evidence="4 5" key="1">
    <citation type="journal article" date="2019" name="Nat. Ecol. Evol.">
        <title>Megaphylogeny resolves global patterns of mushroom evolution.</title>
        <authorList>
            <person name="Varga T."/>
            <person name="Krizsan K."/>
            <person name="Foldi C."/>
            <person name="Dima B."/>
            <person name="Sanchez-Garcia M."/>
            <person name="Sanchez-Ramirez S."/>
            <person name="Szollosi G.J."/>
            <person name="Szarkandi J.G."/>
            <person name="Papp V."/>
            <person name="Albert L."/>
            <person name="Andreopoulos W."/>
            <person name="Angelini C."/>
            <person name="Antonin V."/>
            <person name="Barry K.W."/>
            <person name="Bougher N.L."/>
            <person name="Buchanan P."/>
            <person name="Buyck B."/>
            <person name="Bense V."/>
            <person name="Catcheside P."/>
            <person name="Chovatia M."/>
            <person name="Cooper J."/>
            <person name="Damon W."/>
            <person name="Desjardin D."/>
            <person name="Finy P."/>
            <person name="Geml J."/>
            <person name="Haridas S."/>
            <person name="Hughes K."/>
            <person name="Justo A."/>
            <person name="Karasinski D."/>
            <person name="Kautmanova I."/>
            <person name="Kiss B."/>
            <person name="Kocsube S."/>
            <person name="Kotiranta H."/>
            <person name="LaButti K.M."/>
            <person name="Lechner B.E."/>
            <person name="Liimatainen K."/>
            <person name="Lipzen A."/>
            <person name="Lukacs Z."/>
            <person name="Mihaltcheva S."/>
            <person name="Morgado L.N."/>
            <person name="Niskanen T."/>
            <person name="Noordeloos M.E."/>
            <person name="Ohm R.A."/>
            <person name="Ortiz-Santana B."/>
            <person name="Ovrebo C."/>
            <person name="Racz N."/>
            <person name="Riley R."/>
            <person name="Savchenko A."/>
            <person name="Shiryaev A."/>
            <person name="Soop K."/>
            <person name="Spirin V."/>
            <person name="Szebenyi C."/>
            <person name="Tomsovsky M."/>
            <person name="Tulloss R.E."/>
            <person name="Uehling J."/>
            <person name="Grigoriev I.V."/>
            <person name="Vagvolgyi C."/>
            <person name="Papp T."/>
            <person name="Martin F.M."/>
            <person name="Miettinen O."/>
            <person name="Hibbett D.S."/>
            <person name="Nagy L.G."/>
        </authorList>
    </citation>
    <scope>NUCLEOTIDE SEQUENCE [LARGE SCALE GENOMIC DNA]</scope>
    <source>
        <strain evidence="4 5">FP101781</strain>
    </source>
</reference>
<evidence type="ECO:0000256" key="2">
    <source>
        <dbReference type="ARBA" id="ARBA00038334"/>
    </source>
</evidence>
<accession>A0A4Y7SWH5</accession>
<organism evidence="4 5">
    <name type="scientific">Coprinellus micaceus</name>
    <name type="common">Glistening ink-cap mushroom</name>
    <name type="synonym">Coprinus micaceus</name>
    <dbReference type="NCBI Taxonomy" id="71717"/>
    <lineage>
        <taxon>Eukaryota</taxon>
        <taxon>Fungi</taxon>
        <taxon>Dikarya</taxon>
        <taxon>Basidiomycota</taxon>
        <taxon>Agaricomycotina</taxon>
        <taxon>Agaricomycetes</taxon>
        <taxon>Agaricomycetidae</taxon>
        <taxon>Agaricales</taxon>
        <taxon>Agaricineae</taxon>
        <taxon>Psathyrellaceae</taxon>
        <taxon>Coprinellus</taxon>
    </lineage>
</organism>
<name>A0A4Y7SWH5_COPMI</name>
<gene>
    <name evidence="4" type="ORF">FA13DRAFT_1895904</name>
</gene>
<dbReference type="InterPro" id="IPR029058">
    <property type="entry name" value="AB_hydrolase_fold"/>
</dbReference>
<sequence>MGILDSLLPHFKEVVVTRGFKYHYYYSAPTPSKPTLLFIHGFPSLALDWHHQITYFGERGYGLVVPNQLGYGGSDKPPEVKDYVQSLIAKDMVDILDHEKATDVIVVGHDWGSNTTSVLANLYADRFIAFGFLAVGYLPPLLEWNIDELRESTIKTVGYETFGYWEFFTAPDAPSVIRAHKDSFYGLLYAKDARVWRYNICPVGAARVFVESDTKTPRVSFIDDELWQLYQEEWDRDALDGPLNFYRAAVSEAAAEDARKIPLEDYKIAKPVFFGTASKDPICVDWVQEAQTRQFCSNTTVAKFNTTHWVAAEAPTEVNEALEKWILGSL</sequence>
<dbReference type="AlphaFoldDB" id="A0A4Y7SWH5"/>
<dbReference type="SUPFAM" id="SSF53474">
    <property type="entry name" value="alpha/beta-Hydrolases"/>
    <property type="match status" value="1"/>
</dbReference>
<dbReference type="Proteomes" id="UP000298030">
    <property type="component" value="Unassembled WGS sequence"/>
</dbReference>
<proteinExistence type="inferred from homology"/>
<protein>
    <submittedName>
        <fullName evidence="4">Alpha/beta-hydrolase</fullName>
    </submittedName>
</protein>
<keyword evidence="1 4" id="KW-0378">Hydrolase</keyword>
<evidence type="ECO:0000313" key="5">
    <source>
        <dbReference type="Proteomes" id="UP000298030"/>
    </source>
</evidence>
<dbReference type="PRINTS" id="PR00412">
    <property type="entry name" value="EPOXHYDRLASE"/>
</dbReference>
<dbReference type="Gene3D" id="3.40.50.1820">
    <property type="entry name" value="alpha/beta hydrolase"/>
    <property type="match status" value="1"/>
</dbReference>
<comment type="caution">
    <text evidence="4">The sequence shown here is derived from an EMBL/GenBank/DDBJ whole genome shotgun (WGS) entry which is preliminary data.</text>
</comment>
<dbReference type="EMBL" id="QPFP01000052">
    <property type="protein sequence ID" value="TEB25978.1"/>
    <property type="molecule type" value="Genomic_DNA"/>
</dbReference>
<dbReference type="STRING" id="71717.A0A4Y7SWH5"/>
<evidence type="ECO:0000256" key="1">
    <source>
        <dbReference type="ARBA" id="ARBA00022801"/>
    </source>
</evidence>
<dbReference type="GO" id="GO:0016787">
    <property type="term" value="F:hydrolase activity"/>
    <property type="evidence" value="ECO:0007669"/>
    <property type="project" value="UniProtKB-KW"/>
</dbReference>
<dbReference type="OrthoDB" id="408373at2759"/>
<dbReference type="Pfam" id="PF00561">
    <property type="entry name" value="Abhydrolase_1"/>
    <property type="match status" value="1"/>
</dbReference>
<evidence type="ECO:0000313" key="4">
    <source>
        <dbReference type="EMBL" id="TEB25978.1"/>
    </source>
</evidence>
<dbReference type="InterPro" id="IPR000639">
    <property type="entry name" value="Epox_hydrolase-like"/>
</dbReference>
<dbReference type="InterPro" id="IPR000073">
    <property type="entry name" value="AB_hydrolase_1"/>
</dbReference>